<dbReference type="InterPro" id="IPR050703">
    <property type="entry name" value="Flavin_MAO"/>
</dbReference>
<evidence type="ECO:0000256" key="1">
    <source>
        <dbReference type="ARBA" id="ARBA00005995"/>
    </source>
</evidence>
<reference evidence="6" key="1">
    <citation type="submission" date="2021-01" db="EMBL/GenBank/DDBJ databases">
        <authorList>
            <person name="Corre E."/>
            <person name="Pelletier E."/>
            <person name="Niang G."/>
            <person name="Scheremetjew M."/>
            <person name="Finn R."/>
            <person name="Kale V."/>
            <person name="Holt S."/>
            <person name="Cochrane G."/>
            <person name="Meng A."/>
            <person name="Brown T."/>
            <person name="Cohen L."/>
        </authorList>
    </citation>
    <scope>NUCLEOTIDE SEQUENCE</scope>
    <source>
        <strain evidence="6">CCMP 2712</strain>
    </source>
</reference>
<comment type="catalytic activity">
    <reaction evidence="3">
        <text>a secondary aliphatic amine + O2 + H2O = a primary amine + an aldehyde + H2O2</text>
        <dbReference type="Rhea" id="RHEA:26414"/>
        <dbReference type="ChEBI" id="CHEBI:15377"/>
        <dbReference type="ChEBI" id="CHEBI:15379"/>
        <dbReference type="ChEBI" id="CHEBI:16240"/>
        <dbReference type="ChEBI" id="CHEBI:17478"/>
        <dbReference type="ChEBI" id="CHEBI:58855"/>
        <dbReference type="ChEBI" id="CHEBI:65296"/>
        <dbReference type="EC" id="1.4.3.4"/>
    </reaction>
</comment>
<evidence type="ECO:0000259" key="5">
    <source>
        <dbReference type="Pfam" id="PF01593"/>
    </source>
</evidence>
<dbReference type="Gene3D" id="3.50.50.60">
    <property type="entry name" value="FAD/NAD(P)-binding domain"/>
    <property type="match status" value="2"/>
</dbReference>
<dbReference type="SUPFAM" id="SSF51905">
    <property type="entry name" value="FAD/NAD(P)-binding domain"/>
    <property type="match status" value="1"/>
</dbReference>
<protein>
    <recommendedName>
        <fullName evidence="2">monoamine oxidase</fullName>
        <ecNumber evidence="2">1.4.3.4</ecNumber>
    </recommendedName>
</protein>
<name>A0A7S4JB21_GUITH</name>
<dbReference type="GO" id="GO:0097621">
    <property type="term" value="F:monoamine oxidase activity"/>
    <property type="evidence" value="ECO:0007669"/>
    <property type="project" value="UniProtKB-EC"/>
</dbReference>
<dbReference type="InterPro" id="IPR002937">
    <property type="entry name" value="Amino_oxidase"/>
</dbReference>
<sequence length="370" mass="41318">MQRWRSSRWCFVSLVVNLSRMACTSRMEECERVVDVAVVGGGLSGLTVVHRLGSKCSWVLVEGSSRLGGRLKNSESGVDLGGAWIWPEFGQRKIAELLRELNIGTFRQPDDESSTRIAGGAYKAIEELAKKLPQDRIVMNFDVTSCAKEKREQGEDRELVKISSSSGQSVLARRVVFAAPPRILISRVQFDPPLSNSRRRAMEECRTWMAGVTKVALEYDKRVWSLGRACNTGLRGGPAFQVYDGSTHGDKLIALTFFALAPRDLKEEELARLCVEQLRGHWKMMGLQQDSSALQKFKRVTVQRWPEEELISDEIDPQQIHPHPTPFPPLARSDWDGKLLFASTEADLESPGVMEGAVGAALRVCKELGY</sequence>
<keyword evidence="4" id="KW-0732">Signal</keyword>
<dbReference type="InterPro" id="IPR036188">
    <property type="entry name" value="FAD/NAD-bd_sf"/>
</dbReference>
<dbReference type="Pfam" id="PF01593">
    <property type="entry name" value="Amino_oxidase"/>
    <property type="match status" value="1"/>
</dbReference>
<feature type="chain" id="PRO_5031171170" description="monoamine oxidase" evidence="4">
    <location>
        <begin position="25"/>
        <end position="370"/>
    </location>
</feature>
<proteinExistence type="inferred from homology"/>
<dbReference type="EMBL" id="HBKN01005252">
    <property type="protein sequence ID" value="CAE2258057.1"/>
    <property type="molecule type" value="Transcribed_RNA"/>
</dbReference>
<feature type="domain" description="Amine oxidase" evidence="5">
    <location>
        <begin position="112"/>
        <end position="367"/>
    </location>
</feature>
<evidence type="ECO:0000256" key="4">
    <source>
        <dbReference type="SAM" id="SignalP"/>
    </source>
</evidence>
<evidence type="ECO:0000256" key="3">
    <source>
        <dbReference type="ARBA" id="ARBA00048448"/>
    </source>
</evidence>
<dbReference type="Pfam" id="PF13450">
    <property type="entry name" value="NAD_binding_8"/>
    <property type="match status" value="1"/>
</dbReference>
<dbReference type="SUPFAM" id="SSF54373">
    <property type="entry name" value="FAD-linked reductases, C-terminal domain"/>
    <property type="match status" value="1"/>
</dbReference>
<dbReference type="PANTHER" id="PTHR43563:SF1">
    <property type="entry name" value="AMINE OXIDASE [FLAVIN-CONTAINING] B"/>
    <property type="match status" value="1"/>
</dbReference>
<organism evidence="6">
    <name type="scientific">Guillardia theta</name>
    <name type="common">Cryptophyte</name>
    <name type="synonym">Cryptomonas phi</name>
    <dbReference type="NCBI Taxonomy" id="55529"/>
    <lineage>
        <taxon>Eukaryota</taxon>
        <taxon>Cryptophyceae</taxon>
        <taxon>Pyrenomonadales</taxon>
        <taxon>Geminigeraceae</taxon>
        <taxon>Guillardia</taxon>
    </lineage>
</organism>
<evidence type="ECO:0000256" key="2">
    <source>
        <dbReference type="ARBA" id="ARBA00012804"/>
    </source>
</evidence>
<dbReference type="PANTHER" id="PTHR43563">
    <property type="entry name" value="AMINE OXIDASE"/>
    <property type="match status" value="1"/>
</dbReference>
<gene>
    <name evidence="6" type="ORF">GTHE00462_LOCUS4325</name>
</gene>
<dbReference type="AlphaFoldDB" id="A0A7S4JB21"/>
<comment type="similarity">
    <text evidence="1">Belongs to the flavin monoamine oxidase family.</text>
</comment>
<feature type="signal peptide" evidence="4">
    <location>
        <begin position="1"/>
        <end position="24"/>
    </location>
</feature>
<accession>A0A7S4JB21</accession>
<dbReference type="EC" id="1.4.3.4" evidence="2"/>
<evidence type="ECO:0000313" key="6">
    <source>
        <dbReference type="EMBL" id="CAE2258057.1"/>
    </source>
</evidence>